<dbReference type="InterPro" id="IPR013123">
    <property type="entry name" value="SpoU_subst-bd"/>
</dbReference>
<dbReference type="PANTHER" id="PTHR46429">
    <property type="entry name" value="23S RRNA (GUANOSINE-2'-O-)-METHYLTRANSFERASE RLMB"/>
    <property type="match status" value="1"/>
</dbReference>
<name>A0A7L7KSF7_9MOLU</name>
<dbReference type="InterPro" id="IPR004441">
    <property type="entry name" value="rRNA_MeTrfase_TrmH"/>
</dbReference>
<comment type="similarity">
    <text evidence="1">Belongs to the class IV-like SAM-binding methyltransferase superfamily. RNA methyltransferase TrmH family.</text>
</comment>
<dbReference type="InterPro" id="IPR001537">
    <property type="entry name" value="SpoU_MeTrfase"/>
</dbReference>
<organism evidence="5 6">
    <name type="scientific">Candidatus Xianfuyuplasma coldseepsis</name>
    <dbReference type="NCBI Taxonomy" id="2782163"/>
    <lineage>
        <taxon>Bacteria</taxon>
        <taxon>Bacillati</taxon>
        <taxon>Mycoplasmatota</taxon>
        <taxon>Mollicutes</taxon>
        <taxon>Candidatus Izemoplasmatales</taxon>
        <taxon>Candidatus Izemoplasmataceae</taxon>
        <taxon>Candidatus Xianfuyuplasma</taxon>
    </lineage>
</organism>
<gene>
    <name evidence="5" type="primary">rlmB</name>
    <name evidence="5" type="ORF">G4Z02_06145</name>
</gene>
<dbReference type="Gene3D" id="3.30.1330.30">
    <property type="match status" value="1"/>
</dbReference>
<evidence type="ECO:0000256" key="2">
    <source>
        <dbReference type="ARBA" id="ARBA00022603"/>
    </source>
</evidence>
<dbReference type="GO" id="GO:0032259">
    <property type="term" value="P:methylation"/>
    <property type="evidence" value="ECO:0007669"/>
    <property type="project" value="UniProtKB-KW"/>
</dbReference>
<dbReference type="CDD" id="cd18103">
    <property type="entry name" value="SpoU-like_RlmB"/>
    <property type="match status" value="1"/>
</dbReference>
<keyword evidence="2 5" id="KW-0489">Methyltransferase</keyword>
<dbReference type="AlphaFoldDB" id="A0A7L7KSF7"/>
<dbReference type="InterPro" id="IPR029064">
    <property type="entry name" value="Ribosomal_eL30-like_sf"/>
</dbReference>
<dbReference type="EMBL" id="CP048914">
    <property type="protein sequence ID" value="QMS85349.1"/>
    <property type="molecule type" value="Genomic_DNA"/>
</dbReference>
<dbReference type="SUPFAM" id="SSF55315">
    <property type="entry name" value="L30e-like"/>
    <property type="match status" value="1"/>
</dbReference>
<dbReference type="SMART" id="SM00967">
    <property type="entry name" value="SpoU_sub_bind"/>
    <property type="match status" value="1"/>
</dbReference>
<dbReference type="KEGG" id="xcl:G4Z02_06145"/>
<evidence type="ECO:0000256" key="1">
    <source>
        <dbReference type="ARBA" id="ARBA00007228"/>
    </source>
</evidence>
<dbReference type="Pfam" id="PF00588">
    <property type="entry name" value="SpoU_methylase"/>
    <property type="match status" value="1"/>
</dbReference>
<dbReference type="Gene3D" id="3.40.1280.10">
    <property type="match status" value="1"/>
</dbReference>
<feature type="domain" description="RNA 2-O ribose methyltransferase substrate binding" evidence="4">
    <location>
        <begin position="4"/>
        <end position="74"/>
    </location>
</feature>
<evidence type="ECO:0000313" key="6">
    <source>
        <dbReference type="Proteomes" id="UP000514720"/>
    </source>
</evidence>
<dbReference type="FunFam" id="3.40.1280.10:FF:000008">
    <property type="entry name" value="Group 3 RNA methyltransferase TrmH"/>
    <property type="match status" value="1"/>
</dbReference>
<dbReference type="NCBIfam" id="TIGR00186">
    <property type="entry name" value="rRNA_methyl_3"/>
    <property type="match status" value="1"/>
</dbReference>
<accession>A0A7L7KSF7</accession>
<dbReference type="InterPro" id="IPR029028">
    <property type="entry name" value="Alpha/beta_knot_MTases"/>
</dbReference>
<keyword evidence="6" id="KW-1185">Reference proteome</keyword>
<sequence length="236" mass="26311">MATIITGKNTIMEAIRVGRTVYEIYIQDHTNREILKLARENNIPFTFMNKQTINETLPPNHQGVGAKIEDYTYLTLEEALAKPKNQKVFVMLDGLEDPHNLGAILRSADAFNVDGIIIPKKRSVQLTTAVAKVSTGAIEHVDVISVTNLHQTILTLKENGFWVVGTDMNTNETIHDIQVETDLCIVIGSEGRGMSRLIRDHCDYIVKIPMNGHVNSLNASVSAALVLYEVFRRKGE</sequence>
<dbReference type="SUPFAM" id="SSF75217">
    <property type="entry name" value="alpha/beta knot"/>
    <property type="match status" value="1"/>
</dbReference>
<evidence type="ECO:0000256" key="3">
    <source>
        <dbReference type="ARBA" id="ARBA00022679"/>
    </source>
</evidence>
<dbReference type="Proteomes" id="UP000514720">
    <property type="component" value="Chromosome"/>
</dbReference>
<dbReference type="GO" id="GO:0005829">
    <property type="term" value="C:cytosol"/>
    <property type="evidence" value="ECO:0007669"/>
    <property type="project" value="TreeGrafter"/>
</dbReference>
<dbReference type="GO" id="GO:0003723">
    <property type="term" value="F:RNA binding"/>
    <property type="evidence" value="ECO:0007669"/>
    <property type="project" value="InterPro"/>
</dbReference>
<dbReference type="GO" id="GO:0006396">
    <property type="term" value="P:RNA processing"/>
    <property type="evidence" value="ECO:0007669"/>
    <property type="project" value="InterPro"/>
</dbReference>
<evidence type="ECO:0000313" key="5">
    <source>
        <dbReference type="EMBL" id="QMS85349.1"/>
    </source>
</evidence>
<protein>
    <submittedName>
        <fullName evidence="5">23S rRNA (Guanosine(2251)-2'-O)-methyltransferase RlmB</fullName>
    </submittedName>
</protein>
<dbReference type="PANTHER" id="PTHR46429:SF1">
    <property type="entry name" value="23S RRNA (GUANOSINE-2'-O-)-METHYLTRANSFERASE RLMB"/>
    <property type="match status" value="1"/>
</dbReference>
<dbReference type="InterPro" id="IPR029026">
    <property type="entry name" value="tRNA_m1G_MTases_N"/>
</dbReference>
<dbReference type="RefSeq" id="WP_258877141.1">
    <property type="nucleotide sequence ID" value="NZ_CP048914.1"/>
</dbReference>
<reference evidence="5 6" key="1">
    <citation type="submission" date="2020-02" db="EMBL/GenBank/DDBJ databases">
        <authorList>
            <person name="Zheng R.K."/>
            <person name="Sun C.M."/>
        </authorList>
    </citation>
    <scope>NUCLEOTIDE SEQUENCE [LARGE SCALE GENOMIC DNA]</scope>
    <source>
        <strain evidence="6">zrk13</strain>
    </source>
</reference>
<proteinExistence type="inferred from homology"/>
<dbReference type="Pfam" id="PF08032">
    <property type="entry name" value="SpoU_sub_bind"/>
    <property type="match status" value="1"/>
</dbReference>
<dbReference type="GO" id="GO:0008173">
    <property type="term" value="F:RNA methyltransferase activity"/>
    <property type="evidence" value="ECO:0007669"/>
    <property type="project" value="InterPro"/>
</dbReference>
<keyword evidence="3 5" id="KW-0808">Transferase</keyword>
<evidence type="ECO:0000259" key="4">
    <source>
        <dbReference type="SMART" id="SM00967"/>
    </source>
</evidence>